<proteinExistence type="predicted"/>
<accession>A0A699HT33</accession>
<organism evidence="2">
    <name type="scientific">Tanacetum cinerariifolium</name>
    <name type="common">Dalmatian daisy</name>
    <name type="synonym">Chrysanthemum cinerariifolium</name>
    <dbReference type="NCBI Taxonomy" id="118510"/>
    <lineage>
        <taxon>Eukaryota</taxon>
        <taxon>Viridiplantae</taxon>
        <taxon>Streptophyta</taxon>
        <taxon>Embryophyta</taxon>
        <taxon>Tracheophyta</taxon>
        <taxon>Spermatophyta</taxon>
        <taxon>Magnoliopsida</taxon>
        <taxon>eudicotyledons</taxon>
        <taxon>Gunneridae</taxon>
        <taxon>Pentapetalae</taxon>
        <taxon>asterids</taxon>
        <taxon>campanulids</taxon>
        <taxon>Asterales</taxon>
        <taxon>Asteraceae</taxon>
        <taxon>Asteroideae</taxon>
        <taxon>Anthemideae</taxon>
        <taxon>Anthemidinae</taxon>
        <taxon>Tanacetum</taxon>
    </lineage>
</organism>
<protein>
    <submittedName>
        <fullName evidence="2">Uncharacterized protein</fullName>
    </submittedName>
</protein>
<reference evidence="2" key="1">
    <citation type="journal article" date="2019" name="Sci. Rep.">
        <title>Draft genome of Tanacetum cinerariifolium, the natural source of mosquito coil.</title>
        <authorList>
            <person name="Yamashiro T."/>
            <person name="Shiraishi A."/>
            <person name="Satake H."/>
            <person name="Nakayama K."/>
        </authorList>
    </citation>
    <scope>NUCLEOTIDE SEQUENCE</scope>
</reference>
<evidence type="ECO:0000313" key="2">
    <source>
        <dbReference type="EMBL" id="GEY72681.1"/>
    </source>
</evidence>
<dbReference type="EMBL" id="BKCJ010203899">
    <property type="protein sequence ID" value="GEY72681.1"/>
    <property type="molecule type" value="Genomic_DNA"/>
</dbReference>
<sequence length="312" mass="35670">MLVPTQEEELGKDEALNEENVPAQSSDPPLSRVNTLGSGEDRLKLQELMKLCTKLESSAEEPSLGEEDAFKQGRNIADIDADAETILVDETAEDQGRYDDQEMFDTNVLNDEEVVVEDIIAATTTTVSIDDITLAQVLVEIKTSNPKARDYELAARLQEEEQRELTIEEKLKLFVELMDKRKKHFAKFRAEEQRRKPPTKVQKRNQMCVYLKNMVGFTHKSEVMKDKAVLTQESSSKRAGDKLDQGRFKKQKVEDDKEQEELNKCMEIISDDEDDVTIDATPLSIKTLIIYYKIYKKGKKSYFQVFRADGNS</sequence>
<feature type="compositionally biased region" description="Acidic residues" evidence="1">
    <location>
        <begin position="1"/>
        <end position="11"/>
    </location>
</feature>
<comment type="caution">
    <text evidence="2">The sequence shown here is derived from an EMBL/GenBank/DDBJ whole genome shotgun (WGS) entry which is preliminary data.</text>
</comment>
<feature type="compositionally biased region" description="Polar residues" evidence="1">
    <location>
        <begin position="22"/>
        <end position="37"/>
    </location>
</feature>
<name>A0A699HT33_TANCI</name>
<feature type="region of interest" description="Disordered" evidence="1">
    <location>
        <begin position="1"/>
        <end position="38"/>
    </location>
</feature>
<gene>
    <name evidence="2" type="ORF">Tci_444655</name>
</gene>
<evidence type="ECO:0000256" key="1">
    <source>
        <dbReference type="SAM" id="MobiDB-lite"/>
    </source>
</evidence>
<dbReference type="AlphaFoldDB" id="A0A699HT33"/>
<feature type="region of interest" description="Disordered" evidence="1">
    <location>
        <begin position="234"/>
        <end position="255"/>
    </location>
</feature>
<feature type="compositionally biased region" description="Basic and acidic residues" evidence="1">
    <location>
        <begin position="235"/>
        <end position="255"/>
    </location>
</feature>